<dbReference type="Proteomes" id="UP000320293">
    <property type="component" value="Unassembled WGS sequence"/>
</dbReference>
<gene>
    <name evidence="1" type="ORF">EWV91_13035</name>
</gene>
<name>A0A552FHS5_MICAE</name>
<reference evidence="1 2" key="1">
    <citation type="submission" date="2019-01" db="EMBL/GenBank/DDBJ databases">
        <title>Coherence of Microcystis species and biogeography revealed through population genomics.</title>
        <authorList>
            <person name="Perez-Carrascal O.M."/>
            <person name="Terrat Y."/>
            <person name="Giani A."/>
            <person name="Fortin N."/>
            <person name="Tromas N."/>
            <person name="Shapiro B.J."/>
        </authorList>
    </citation>
    <scope>NUCLEOTIDE SEQUENCE [LARGE SCALE GENOMIC DNA]</scope>
    <source>
        <strain evidence="1">Ma_QC_Ca_00000000_S207</strain>
    </source>
</reference>
<organism evidence="1 2">
    <name type="scientific">Microcystis aeruginosa Ma_QC_Ca_00000000_S207</name>
    <dbReference type="NCBI Taxonomy" id="2486251"/>
    <lineage>
        <taxon>Bacteria</taxon>
        <taxon>Bacillati</taxon>
        <taxon>Cyanobacteriota</taxon>
        <taxon>Cyanophyceae</taxon>
        <taxon>Oscillatoriophycideae</taxon>
        <taxon>Chroococcales</taxon>
        <taxon>Microcystaceae</taxon>
        <taxon>Microcystis</taxon>
    </lineage>
</organism>
<comment type="caution">
    <text evidence="1">The sequence shown here is derived from an EMBL/GenBank/DDBJ whole genome shotgun (WGS) entry which is preliminary data.</text>
</comment>
<evidence type="ECO:0000313" key="2">
    <source>
        <dbReference type="Proteomes" id="UP000320293"/>
    </source>
</evidence>
<dbReference type="EMBL" id="SFBF01000249">
    <property type="protein sequence ID" value="TRU46265.1"/>
    <property type="molecule type" value="Genomic_DNA"/>
</dbReference>
<accession>A0A552FHS5</accession>
<protein>
    <submittedName>
        <fullName evidence="1">Uncharacterized protein</fullName>
    </submittedName>
</protein>
<proteinExistence type="predicted"/>
<dbReference type="AlphaFoldDB" id="A0A552FHS5"/>
<evidence type="ECO:0000313" key="1">
    <source>
        <dbReference type="EMBL" id="TRU46265.1"/>
    </source>
</evidence>
<sequence length="90" mass="10571">MKKITLLKQKGRFDYHRKHDLTDDEIRKSPLFENLNEKEIADVKATLKQMCQILLETIENQHTKLELDTDKCHIATGQLIEFESFKNKAA</sequence>